<reference evidence="5" key="1">
    <citation type="journal article" date="2015" name="BMC Genomics">
        <title>Genome mining reveals unlocked bioactive potential of marine Gram-negative bacteria.</title>
        <authorList>
            <person name="Machado H."/>
            <person name="Sonnenschein E.C."/>
            <person name="Melchiorsen J."/>
            <person name="Gram L."/>
        </authorList>
    </citation>
    <scope>NUCLEOTIDE SEQUENCE</scope>
    <source>
        <strain evidence="5">S2052</strain>
    </source>
</reference>
<dbReference type="SUPFAM" id="SSF53850">
    <property type="entry name" value="Periplasmic binding protein-like II"/>
    <property type="match status" value="1"/>
</dbReference>
<protein>
    <submittedName>
        <fullName evidence="5">LysR family transcriptional regulator</fullName>
    </submittedName>
</protein>
<dbReference type="InterPro" id="IPR050389">
    <property type="entry name" value="LysR-type_TF"/>
</dbReference>
<name>A0A837GA62_9VIBR</name>
<accession>A0A837GA62</accession>
<dbReference type="SUPFAM" id="SSF46785">
    <property type="entry name" value="Winged helix' DNA-binding domain"/>
    <property type="match status" value="1"/>
</dbReference>
<comment type="similarity">
    <text evidence="1">Belongs to the LysR transcriptional regulatory family.</text>
</comment>
<dbReference type="PRINTS" id="PR00039">
    <property type="entry name" value="HTHLYSR"/>
</dbReference>
<organism evidence="5">
    <name type="scientific">Vibrio coralliilyticus</name>
    <dbReference type="NCBI Taxonomy" id="190893"/>
    <lineage>
        <taxon>Bacteria</taxon>
        <taxon>Pseudomonadati</taxon>
        <taxon>Pseudomonadota</taxon>
        <taxon>Gammaproteobacteria</taxon>
        <taxon>Vibrionales</taxon>
        <taxon>Vibrionaceae</taxon>
        <taxon>Vibrio</taxon>
    </lineage>
</organism>
<dbReference type="EMBL" id="JXXR01000003">
    <property type="protein sequence ID" value="KJY76785.1"/>
    <property type="molecule type" value="Genomic_DNA"/>
</dbReference>
<dbReference type="GO" id="GO:0003700">
    <property type="term" value="F:DNA-binding transcription factor activity"/>
    <property type="evidence" value="ECO:0007669"/>
    <property type="project" value="InterPro"/>
</dbReference>
<keyword evidence="3" id="KW-0238">DNA-binding</keyword>
<comment type="caution">
    <text evidence="5">The sequence shown here is derived from an EMBL/GenBank/DDBJ whole genome shotgun (WGS) entry which is preliminary data.</text>
</comment>
<dbReference type="PANTHER" id="PTHR30118:SF15">
    <property type="entry name" value="TRANSCRIPTIONAL REGULATORY PROTEIN"/>
    <property type="match status" value="1"/>
</dbReference>
<dbReference type="GO" id="GO:0003677">
    <property type="term" value="F:DNA binding"/>
    <property type="evidence" value="ECO:0007669"/>
    <property type="project" value="UniProtKB-KW"/>
</dbReference>
<evidence type="ECO:0000256" key="4">
    <source>
        <dbReference type="ARBA" id="ARBA00023163"/>
    </source>
</evidence>
<dbReference type="InterPro" id="IPR036388">
    <property type="entry name" value="WH-like_DNA-bd_sf"/>
</dbReference>
<evidence type="ECO:0000256" key="3">
    <source>
        <dbReference type="ARBA" id="ARBA00023125"/>
    </source>
</evidence>
<dbReference type="Gene3D" id="3.40.190.10">
    <property type="entry name" value="Periplasmic binding protein-like II"/>
    <property type="match status" value="2"/>
</dbReference>
<dbReference type="PROSITE" id="PS50931">
    <property type="entry name" value="HTH_LYSR"/>
    <property type="match status" value="1"/>
</dbReference>
<dbReference type="Pfam" id="PF03466">
    <property type="entry name" value="LysR_substrate"/>
    <property type="match status" value="1"/>
</dbReference>
<dbReference type="Gene3D" id="1.10.10.10">
    <property type="entry name" value="Winged helix-like DNA-binding domain superfamily/Winged helix DNA-binding domain"/>
    <property type="match status" value="1"/>
</dbReference>
<dbReference type="AlphaFoldDB" id="A0A837GA62"/>
<keyword evidence="4" id="KW-0804">Transcription</keyword>
<dbReference type="InterPro" id="IPR036390">
    <property type="entry name" value="WH_DNA-bd_sf"/>
</dbReference>
<keyword evidence="2" id="KW-0805">Transcription regulation</keyword>
<gene>
    <name evidence="5" type="ORF">TW71_05460</name>
</gene>
<proteinExistence type="inferred from homology"/>
<evidence type="ECO:0000313" key="5">
    <source>
        <dbReference type="EMBL" id="KJY76785.1"/>
    </source>
</evidence>
<dbReference type="RefSeq" id="WP_045985235.1">
    <property type="nucleotide sequence ID" value="NZ_CP063052.1"/>
</dbReference>
<evidence type="ECO:0000256" key="2">
    <source>
        <dbReference type="ARBA" id="ARBA00023015"/>
    </source>
</evidence>
<dbReference type="InterPro" id="IPR005119">
    <property type="entry name" value="LysR_subst-bd"/>
</dbReference>
<dbReference type="PANTHER" id="PTHR30118">
    <property type="entry name" value="HTH-TYPE TRANSCRIPTIONAL REGULATOR LEUO-RELATED"/>
    <property type="match status" value="1"/>
</dbReference>
<dbReference type="Pfam" id="PF00126">
    <property type="entry name" value="HTH_1"/>
    <property type="match status" value="1"/>
</dbReference>
<evidence type="ECO:0000256" key="1">
    <source>
        <dbReference type="ARBA" id="ARBA00009437"/>
    </source>
</evidence>
<sequence>MSDNINWRRVDLNLLLTFDALYKHRSVSAAAKHLHLGQPATSYNLKRLRELLDDPLFERGGSSMTPTTRAMEIEPKVRQILSIFSQDIMPKAAFEADSFDGTFKIGLSDYAEQVYGPELFDKLQQLAPYAKVLFKPVDVSNCVEALEKQEVDLCIGVFSDLPPKVTSTFLYREKHLCIFDNRVLGSDLPLSLETYLATPQMIITASQELTTKVDTTLSNMGVKRNVVLGSTRFLTIRRMLTGRRLLAVMAEMVGRVELIDDNLTLCPPPINIPDFDIEMVTLTRDSHHPRILWLSDWVKEVIQHKVAALQTTTN</sequence>
<dbReference type="InterPro" id="IPR000847">
    <property type="entry name" value="LysR_HTH_N"/>
</dbReference>